<keyword evidence="2" id="KW-1185">Reference proteome</keyword>
<evidence type="ECO:0000313" key="1">
    <source>
        <dbReference type="EMBL" id="KAK2104786.1"/>
    </source>
</evidence>
<protein>
    <submittedName>
        <fullName evidence="1">Uncharacterized protein</fullName>
    </submittedName>
</protein>
<sequence length="183" mass="19951">MGDKECSGQTSGLPNSDLSSGAGCEVFRPVCLLLGASGACVVLQNSQQSYQTLGPKTTLCLGLSLIHVPQLVCISVMRREHRHQWVEKEAQGQSLPCHASRRADHMQLRRGEVTATTRGDLSFTPFPRASRKSVSEDGDLSVEEQAGELRFQIPTQQFLIFSIDSPFPTQKGLKTKTKPRGGP</sequence>
<accession>A0ABQ9V5X9</accession>
<dbReference type="EMBL" id="JASSZA010000008">
    <property type="protein sequence ID" value="KAK2104786.1"/>
    <property type="molecule type" value="Genomic_DNA"/>
</dbReference>
<gene>
    <name evidence="1" type="ORF">P7K49_018642</name>
</gene>
<dbReference type="Proteomes" id="UP001266305">
    <property type="component" value="Unassembled WGS sequence"/>
</dbReference>
<comment type="caution">
    <text evidence="1">The sequence shown here is derived from an EMBL/GenBank/DDBJ whole genome shotgun (WGS) entry which is preliminary data.</text>
</comment>
<name>A0ABQ9V5X9_SAGOE</name>
<organism evidence="1 2">
    <name type="scientific">Saguinus oedipus</name>
    <name type="common">Cotton-top tamarin</name>
    <name type="synonym">Oedipomidas oedipus</name>
    <dbReference type="NCBI Taxonomy" id="9490"/>
    <lineage>
        <taxon>Eukaryota</taxon>
        <taxon>Metazoa</taxon>
        <taxon>Chordata</taxon>
        <taxon>Craniata</taxon>
        <taxon>Vertebrata</taxon>
        <taxon>Euteleostomi</taxon>
        <taxon>Mammalia</taxon>
        <taxon>Eutheria</taxon>
        <taxon>Euarchontoglires</taxon>
        <taxon>Primates</taxon>
        <taxon>Haplorrhini</taxon>
        <taxon>Platyrrhini</taxon>
        <taxon>Cebidae</taxon>
        <taxon>Callitrichinae</taxon>
        <taxon>Saguinus</taxon>
    </lineage>
</organism>
<evidence type="ECO:0000313" key="2">
    <source>
        <dbReference type="Proteomes" id="UP001266305"/>
    </source>
</evidence>
<reference evidence="1 2" key="1">
    <citation type="submission" date="2023-05" db="EMBL/GenBank/DDBJ databases">
        <title>B98-5 Cell Line De Novo Hybrid Assembly: An Optical Mapping Approach.</title>
        <authorList>
            <person name="Kananen K."/>
            <person name="Auerbach J.A."/>
            <person name="Kautto E."/>
            <person name="Blachly J.S."/>
        </authorList>
    </citation>
    <scope>NUCLEOTIDE SEQUENCE [LARGE SCALE GENOMIC DNA]</scope>
    <source>
        <strain evidence="1">B95-8</strain>
        <tissue evidence="1">Cell line</tissue>
    </source>
</reference>
<proteinExistence type="predicted"/>